<accession>D8LTL0</accession>
<gene>
    <name evidence="3" type="ORF">Esi_0009_0017</name>
</gene>
<sequence>MLATLARAVEQEDRREELSMQLAEETRTLDVLGAEVLRLEGRTRALEEAAAVAAAAGYEGEAQRGASVIDGLSKARVALALKSAAARRQRDTVKTMTSEVRLADVQVAASWHDVMSPMPPPSDGEAVNSTEAPIFSGGSTVSSASTTATGVAGRIATSTNAPGGGIRRRNDSGEDSLAAETAGEMMRFQIEAGDGLSTADAADLTFILRKSVAVPGSTPLEVKPGLAARKVLRTLRMYVTRLRVTKDNEAKAEEIEWKEKLEEHRLAATVVIQRWARRVRHDTTMIFLAKQKEALETILKDAMIREADQRYWRARIKTQTPILRAWRRVQGPTL</sequence>
<evidence type="ECO:0000256" key="1">
    <source>
        <dbReference type="SAM" id="Coils"/>
    </source>
</evidence>
<name>D8LTL0_ECTSI</name>
<keyword evidence="4" id="KW-1185">Reference proteome</keyword>
<dbReference type="EMBL" id="FN649137">
    <property type="protein sequence ID" value="CBN73907.1"/>
    <property type="molecule type" value="Genomic_DNA"/>
</dbReference>
<keyword evidence="1" id="KW-0175">Coiled coil</keyword>
<dbReference type="Proteomes" id="UP000002630">
    <property type="component" value="Linkage Group LG07"/>
</dbReference>
<evidence type="ECO:0000313" key="3">
    <source>
        <dbReference type="EMBL" id="CBN73907.1"/>
    </source>
</evidence>
<protein>
    <submittedName>
        <fullName evidence="3">Uncharacterized protein</fullName>
    </submittedName>
</protein>
<dbReference type="OrthoDB" id="10581258at2759"/>
<evidence type="ECO:0000313" key="4">
    <source>
        <dbReference type="Proteomes" id="UP000002630"/>
    </source>
</evidence>
<evidence type="ECO:0000256" key="2">
    <source>
        <dbReference type="SAM" id="MobiDB-lite"/>
    </source>
</evidence>
<dbReference type="InParanoid" id="D8LTL0"/>
<proteinExistence type="predicted"/>
<feature type="coiled-coil region" evidence="1">
    <location>
        <begin position="8"/>
        <end position="35"/>
    </location>
</feature>
<feature type="region of interest" description="Disordered" evidence="2">
    <location>
        <begin position="155"/>
        <end position="174"/>
    </location>
</feature>
<dbReference type="AlphaFoldDB" id="D8LTL0"/>
<dbReference type="EMBL" id="FN649732">
    <property type="protein sequence ID" value="CBN73907.1"/>
    <property type="molecule type" value="Genomic_DNA"/>
</dbReference>
<organism evidence="3 4">
    <name type="scientific">Ectocarpus siliculosus</name>
    <name type="common">Brown alga</name>
    <name type="synonym">Conferva siliculosa</name>
    <dbReference type="NCBI Taxonomy" id="2880"/>
    <lineage>
        <taxon>Eukaryota</taxon>
        <taxon>Sar</taxon>
        <taxon>Stramenopiles</taxon>
        <taxon>Ochrophyta</taxon>
        <taxon>PX clade</taxon>
        <taxon>Phaeophyceae</taxon>
        <taxon>Ectocarpales</taxon>
        <taxon>Ectocarpaceae</taxon>
        <taxon>Ectocarpus</taxon>
    </lineage>
</organism>
<reference evidence="3 4" key="1">
    <citation type="journal article" date="2010" name="Nature">
        <title>The Ectocarpus genome and the independent evolution of multicellularity in brown algae.</title>
        <authorList>
            <person name="Cock J.M."/>
            <person name="Sterck L."/>
            <person name="Rouze P."/>
            <person name="Scornet D."/>
            <person name="Allen A.E."/>
            <person name="Amoutzias G."/>
            <person name="Anthouard V."/>
            <person name="Artiguenave F."/>
            <person name="Aury J.M."/>
            <person name="Badger J.H."/>
            <person name="Beszteri B."/>
            <person name="Billiau K."/>
            <person name="Bonnet E."/>
            <person name="Bothwell J.H."/>
            <person name="Bowler C."/>
            <person name="Boyen C."/>
            <person name="Brownlee C."/>
            <person name="Carrano C.J."/>
            <person name="Charrier B."/>
            <person name="Cho G.Y."/>
            <person name="Coelho S.M."/>
            <person name="Collen J."/>
            <person name="Corre E."/>
            <person name="Da Silva C."/>
            <person name="Delage L."/>
            <person name="Delaroque N."/>
            <person name="Dittami S.M."/>
            <person name="Doulbeau S."/>
            <person name="Elias M."/>
            <person name="Farnham G."/>
            <person name="Gachon C.M."/>
            <person name="Gschloessl B."/>
            <person name="Heesch S."/>
            <person name="Jabbari K."/>
            <person name="Jubin C."/>
            <person name="Kawai H."/>
            <person name="Kimura K."/>
            <person name="Kloareg B."/>
            <person name="Kupper F.C."/>
            <person name="Lang D."/>
            <person name="Le Bail A."/>
            <person name="Leblanc C."/>
            <person name="Lerouge P."/>
            <person name="Lohr M."/>
            <person name="Lopez P.J."/>
            <person name="Martens C."/>
            <person name="Maumus F."/>
            <person name="Michel G."/>
            <person name="Miranda-Saavedra D."/>
            <person name="Morales J."/>
            <person name="Moreau H."/>
            <person name="Motomura T."/>
            <person name="Nagasato C."/>
            <person name="Napoli C.A."/>
            <person name="Nelson D.R."/>
            <person name="Nyvall-Collen P."/>
            <person name="Peters A.F."/>
            <person name="Pommier C."/>
            <person name="Potin P."/>
            <person name="Poulain J."/>
            <person name="Quesneville H."/>
            <person name="Read B."/>
            <person name="Rensing S.A."/>
            <person name="Ritter A."/>
            <person name="Rousvoal S."/>
            <person name="Samanta M."/>
            <person name="Samson G."/>
            <person name="Schroeder D.C."/>
            <person name="Segurens B."/>
            <person name="Strittmatter M."/>
            <person name="Tonon T."/>
            <person name="Tregear J.W."/>
            <person name="Valentin K."/>
            <person name="von Dassow P."/>
            <person name="Yamagishi T."/>
            <person name="Van de Peer Y."/>
            <person name="Wincker P."/>
        </authorList>
    </citation>
    <scope>NUCLEOTIDE SEQUENCE [LARGE SCALE GENOMIC DNA]</scope>
    <source>
        <strain evidence="4">Ec32 / CCAP1310/4</strain>
    </source>
</reference>